<reference evidence="1 2" key="1">
    <citation type="submission" date="2020-07" db="EMBL/GenBank/DDBJ databases">
        <title>Bacterium isolated from marine sediment.</title>
        <authorList>
            <person name="Shang D."/>
        </authorList>
    </citation>
    <scope>NUCLEOTIDE SEQUENCE [LARGE SCALE GENOMIC DNA]</scope>
    <source>
        <strain evidence="1 2">F6074</strain>
    </source>
</reference>
<gene>
    <name evidence="1" type="ORF">H3Z82_05360</name>
</gene>
<dbReference type="RefSeq" id="WP_182203349.1">
    <property type="nucleotide sequence ID" value="NZ_JACGLT010000003.1"/>
</dbReference>
<accession>A0A7W2M463</accession>
<name>A0A7W2M463_9FLAO</name>
<protein>
    <submittedName>
        <fullName evidence="1">Uncharacterized protein</fullName>
    </submittedName>
</protein>
<dbReference type="EMBL" id="JACGLT010000003">
    <property type="protein sequence ID" value="MBA6152151.1"/>
    <property type="molecule type" value="Genomic_DNA"/>
</dbReference>
<proteinExistence type="predicted"/>
<keyword evidence="2" id="KW-1185">Reference proteome</keyword>
<organism evidence="1 2">
    <name type="scientific">Gelidibacter maritimus</name>
    <dbReference type="NCBI Taxonomy" id="2761487"/>
    <lineage>
        <taxon>Bacteria</taxon>
        <taxon>Pseudomonadati</taxon>
        <taxon>Bacteroidota</taxon>
        <taxon>Flavobacteriia</taxon>
        <taxon>Flavobacteriales</taxon>
        <taxon>Flavobacteriaceae</taxon>
        <taxon>Gelidibacter</taxon>
    </lineage>
</organism>
<sequence length="69" mass="7613">MANILSKVKEILKILLFTAGFSSYAQQVKVSGKVTDTLQNPLAYANILALPEDDSQDVLFVIIEIIVFN</sequence>
<comment type="caution">
    <text evidence="1">The sequence shown here is derived from an EMBL/GenBank/DDBJ whole genome shotgun (WGS) entry which is preliminary data.</text>
</comment>
<evidence type="ECO:0000313" key="2">
    <source>
        <dbReference type="Proteomes" id="UP000541857"/>
    </source>
</evidence>
<dbReference type="Proteomes" id="UP000541857">
    <property type="component" value="Unassembled WGS sequence"/>
</dbReference>
<dbReference type="AlphaFoldDB" id="A0A7W2M463"/>
<evidence type="ECO:0000313" key="1">
    <source>
        <dbReference type="EMBL" id="MBA6152151.1"/>
    </source>
</evidence>